<organism evidence="3 4">
    <name type="scientific">Streptomyces prasinosporus</name>
    <dbReference type="NCBI Taxonomy" id="68256"/>
    <lineage>
        <taxon>Bacteria</taxon>
        <taxon>Bacillati</taxon>
        <taxon>Actinomycetota</taxon>
        <taxon>Actinomycetes</taxon>
        <taxon>Kitasatosporales</taxon>
        <taxon>Streptomycetaceae</taxon>
        <taxon>Streptomyces</taxon>
        <taxon>Streptomyces albogriseolus group</taxon>
    </lineage>
</organism>
<protein>
    <recommendedName>
        <fullName evidence="5">Integral membrane protein</fullName>
    </recommendedName>
</protein>
<gene>
    <name evidence="3" type="ORF">GCM10019016_031580</name>
</gene>
<feature type="region of interest" description="Disordered" evidence="1">
    <location>
        <begin position="164"/>
        <end position="190"/>
    </location>
</feature>
<comment type="caution">
    <text evidence="3">The sequence shown here is derived from an EMBL/GenBank/DDBJ whole genome shotgun (WGS) entry which is preliminary data.</text>
</comment>
<proteinExistence type="predicted"/>
<feature type="transmembrane region" description="Helical" evidence="2">
    <location>
        <begin position="21"/>
        <end position="42"/>
    </location>
</feature>
<accession>A0ABP6TLF0</accession>
<keyword evidence="2" id="KW-0812">Transmembrane</keyword>
<evidence type="ECO:0000313" key="4">
    <source>
        <dbReference type="Proteomes" id="UP001501455"/>
    </source>
</evidence>
<keyword evidence="2" id="KW-0472">Membrane</keyword>
<evidence type="ECO:0000256" key="2">
    <source>
        <dbReference type="SAM" id="Phobius"/>
    </source>
</evidence>
<name>A0ABP6TLF0_9ACTN</name>
<evidence type="ECO:0008006" key="5">
    <source>
        <dbReference type="Google" id="ProtNLM"/>
    </source>
</evidence>
<feature type="transmembrane region" description="Helical" evidence="2">
    <location>
        <begin position="135"/>
        <end position="155"/>
    </location>
</feature>
<dbReference type="EMBL" id="BAAAXF010000022">
    <property type="protein sequence ID" value="GAA3496057.1"/>
    <property type="molecule type" value="Genomic_DNA"/>
</dbReference>
<reference evidence="4" key="1">
    <citation type="journal article" date="2019" name="Int. J. Syst. Evol. Microbiol.">
        <title>The Global Catalogue of Microorganisms (GCM) 10K type strain sequencing project: providing services to taxonomists for standard genome sequencing and annotation.</title>
        <authorList>
            <consortium name="The Broad Institute Genomics Platform"/>
            <consortium name="The Broad Institute Genome Sequencing Center for Infectious Disease"/>
            <person name="Wu L."/>
            <person name="Ma J."/>
        </authorList>
    </citation>
    <scope>NUCLEOTIDE SEQUENCE [LARGE SCALE GENOMIC DNA]</scope>
    <source>
        <strain evidence="4">JCM 4816</strain>
    </source>
</reference>
<keyword evidence="4" id="KW-1185">Reference proteome</keyword>
<feature type="transmembrane region" description="Helical" evidence="2">
    <location>
        <begin position="62"/>
        <end position="82"/>
    </location>
</feature>
<feature type="compositionally biased region" description="Basic residues" evidence="1">
    <location>
        <begin position="173"/>
        <end position="190"/>
    </location>
</feature>
<sequence>MEKQADAGAGKPFRTRDGFGIAGAIILLVAVLAVLLLLMGWWKSFARRTAPVLVNLPGGPLTVGGVLGLISVLGVIGALRCTRGTSADAPLARASRAVCTIISCAAAFGPLFYLLGGLPGKNCQPSDTSCAYIPGIGPAFMSFMAGIGVVGWLFHHRGVAREEARASRERERMRKLRKKGKGKSRTARNR</sequence>
<evidence type="ECO:0000256" key="1">
    <source>
        <dbReference type="SAM" id="MobiDB-lite"/>
    </source>
</evidence>
<feature type="transmembrane region" description="Helical" evidence="2">
    <location>
        <begin position="94"/>
        <end position="115"/>
    </location>
</feature>
<evidence type="ECO:0000313" key="3">
    <source>
        <dbReference type="EMBL" id="GAA3496057.1"/>
    </source>
</evidence>
<dbReference type="RefSeq" id="WP_345576169.1">
    <property type="nucleotide sequence ID" value="NZ_BAAAXF010000022.1"/>
</dbReference>
<dbReference type="Proteomes" id="UP001501455">
    <property type="component" value="Unassembled WGS sequence"/>
</dbReference>
<keyword evidence="2" id="KW-1133">Transmembrane helix</keyword>